<dbReference type="InterPro" id="IPR051333">
    <property type="entry name" value="CLIP_Serine_Protease"/>
</dbReference>
<evidence type="ECO:0000313" key="5">
    <source>
        <dbReference type="EMBL" id="KRT83560.1"/>
    </source>
</evidence>
<dbReference type="AlphaFoldDB" id="A0A0T6B877"/>
<dbReference type="PANTHER" id="PTHR24260:SF147">
    <property type="entry name" value="EG:BACR7A4.3 PROTEIN-RELATED"/>
    <property type="match status" value="1"/>
</dbReference>
<dbReference type="Pfam" id="PF00089">
    <property type="entry name" value="Trypsin"/>
    <property type="match status" value="1"/>
</dbReference>
<proteinExistence type="predicted"/>
<protein>
    <submittedName>
        <fullName evidence="5">Trypsin</fullName>
    </submittedName>
</protein>
<dbReference type="GO" id="GO:0006508">
    <property type="term" value="P:proteolysis"/>
    <property type="evidence" value="ECO:0007669"/>
    <property type="project" value="InterPro"/>
</dbReference>
<evidence type="ECO:0000259" key="4">
    <source>
        <dbReference type="PROSITE" id="PS50240"/>
    </source>
</evidence>
<dbReference type="PANTHER" id="PTHR24260">
    <property type="match status" value="1"/>
</dbReference>
<feature type="chain" id="PRO_5006668465" evidence="3">
    <location>
        <begin position="21"/>
        <end position="382"/>
    </location>
</feature>
<dbReference type="PROSITE" id="PS50240">
    <property type="entry name" value="TRYPSIN_DOM"/>
    <property type="match status" value="1"/>
</dbReference>
<comment type="caution">
    <text evidence="5">The sequence shown here is derived from an EMBL/GenBank/DDBJ whole genome shotgun (WGS) entry which is preliminary data.</text>
</comment>
<dbReference type="SMART" id="SM00020">
    <property type="entry name" value="Tryp_SPc"/>
    <property type="match status" value="1"/>
</dbReference>
<sequence>MALFIVRILYFSLVLHVISSSLTIAFQYPSLELPDLDETCELEDKTTGTCKHIYNCPSAVKGLKKKKYPKTCSFDGFNPIVCCLGDKKIDKNADEHGNPSFGKVSAEMCKNYSGLVFQNHSSPTLLPGVLFEIEDTCAIKQENYKESTVLAREFPHLASIGYDLAGDWAIYEMWKCGGALISEKYVLTAATCHHLPPLGLAKYVRVGSTSVRENFYNEKPLQYFEINQFIKHPKFNLLRLLHNIALVKLNDSVQFTSIVRPACLGINKVRPSEAINVGWGTLNTNTFMNNEPLKNLMTIVDRESCSNIRKKQFCVKQVPGTVWQNCLADQGSPLQVYTDGHYCTYNIIGVLSSWDSCSMSSRGTYVNVTTYIPWIETTVWGQ</sequence>
<keyword evidence="2" id="KW-1015">Disulfide bond</keyword>
<dbReference type="SMART" id="SM00680">
    <property type="entry name" value="CLIP"/>
    <property type="match status" value="1"/>
</dbReference>
<dbReference type="InterPro" id="IPR001314">
    <property type="entry name" value="Peptidase_S1A"/>
</dbReference>
<dbReference type="InterPro" id="IPR009003">
    <property type="entry name" value="Peptidase_S1_PA"/>
</dbReference>
<dbReference type="Proteomes" id="UP000051574">
    <property type="component" value="Unassembled WGS sequence"/>
</dbReference>
<keyword evidence="1 3" id="KW-0732">Signal</keyword>
<dbReference type="PRINTS" id="PR00722">
    <property type="entry name" value="CHYMOTRYPSIN"/>
</dbReference>
<dbReference type="SUPFAM" id="SSF50494">
    <property type="entry name" value="Trypsin-like serine proteases"/>
    <property type="match status" value="1"/>
</dbReference>
<feature type="signal peptide" evidence="3">
    <location>
        <begin position="1"/>
        <end position="20"/>
    </location>
</feature>
<organism evidence="5 6">
    <name type="scientific">Oryctes borbonicus</name>
    <dbReference type="NCBI Taxonomy" id="1629725"/>
    <lineage>
        <taxon>Eukaryota</taxon>
        <taxon>Metazoa</taxon>
        <taxon>Ecdysozoa</taxon>
        <taxon>Arthropoda</taxon>
        <taxon>Hexapoda</taxon>
        <taxon>Insecta</taxon>
        <taxon>Pterygota</taxon>
        <taxon>Neoptera</taxon>
        <taxon>Endopterygota</taxon>
        <taxon>Coleoptera</taxon>
        <taxon>Polyphaga</taxon>
        <taxon>Scarabaeiformia</taxon>
        <taxon>Scarabaeidae</taxon>
        <taxon>Dynastinae</taxon>
        <taxon>Oryctes</taxon>
    </lineage>
</organism>
<evidence type="ECO:0000256" key="3">
    <source>
        <dbReference type="SAM" id="SignalP"/>
    </source>
</evidence>
<name>A0A0T6B877_9SCAR</name>
<dbReference type="OrthoDB" id="7726766at2759"/>
<dbReference type="Gene3D" id="2.40.10.10">
    <property type="entry name" value="Trypsin-like serine proteases"/>
    <property type="match status" value="2"/>
</dbReference>
<dbReference type="EMBL" id="LJIG01009198">
    <property type="protein sequence ID" value="KRT83560.1"/>
    <property type="molecule type" value="Genomic_DNA"/>
</dbReference>
<accession>A0A0T6B877</accession>
<dbReference type="InterPro" id="IPR043504">
    <property type="entry name" value="Peptidase_S1_PA_chymotrypsin"/>
</dbReference>
<evidence type="ECO:0000256" key="1">
    <source>
        <dbReference type="ARBA" id="ARBA00022729"/>
    </source>
</evidence>
<dbReference type="FunFam" id="2.40.10.10:FF:000068">
    <property type="entry name" value="transmembrane protease serine 2"/>
    <property type="match status" value="1"/>
</dbReference>
<evidence type="ECO:0000313" key="6">
    <source>
        <dbReference type="Proteomes" id="UP000051574"/>
    </source>
</evidence>
<evidence type="ECO:0000256" key="2">
    <source>
        <dbReference type="ARBA" id="ARBA00023157"/>
    </source>
</evidence>
<dbReference type="InterPro" id="IPR022700">
    <property type="entry name" value="CLIP"/>
</dbReference>
<dbReference type="InterPro" id="IPR001254">
    <property type="entry name" value="Trypsin_dom"/>
</dbReference>
<reference evidence="5 6" key="1">
    <citation type="submission" date="2015-09" db="EMBL/GenBank/DDBJ databases">
        <title>Draft genome of the scarab beetle Oryctes borbonicus.</title>
        <authorList>
            <person name="Meyer J.M."/>
            <person name="Markov G.V."/>
            <person name="Baskaran P."/>
            <person name="Herrmann M."/>
            <person name="Sommer R.J."/>
            <person name="Roedelsperger C."/>
        </authorList>
    </citation>
    <scope>NUCLEOTIDE SEQUENCE [LARGE SCALE GENOMIC DNA]</scope>
    <source>
        <strain evidence="5">OB123</strain>
        <tissue evidence="5">Whole animal</tissue>
    </source>
</reference>
<dbReference type="GO" id="GO:0004252">
    <property type="term" value="F:serine-type endopeptidase activity"/>
    <property type="evidence" value="ECO:0007669"/>
    <property type="project" value="InterPro"/>
</dbReference>
<feature type="domain" description="Peptidase S1" evidence="4">
    <location>
        <begin position="125"/>
        <end position="380"/>
    </location>
</feature>
<gene>
    <name evidence="5" type="ORF">AMK59_4693</name>
</gene>
<keyword evidence="6" id="KW-1185">Reference proteome</keyword>